<feature type="domain" description="Nephrocystin 3-like N-terminal" evidence="3">
    <location>
        <begin position="47"/>
        <end position="101"/>
    </location>
</feature>
<evidence type="ECO:0000256" key="1">
    <source>
        <dbReference type="ARBA" id="ARBA00022737"/>
    </source>
</evidence>
<dbReference type="AlphaFoldDB" id="A0A9W9A5H9"/>
<dbReference type="Pfam" id="PF24883">
    <property type="entry name" value="NPHP3_N"/>
    <property type="match status" value="1"/>
</dbReference>
<keyword evidence="2" id="KW-0472">Membrane</keyword>
<gene>
    <name evidence="4" type="ORF">J3R30DRAFT_3503631</name>
</gene>
<evidence type="ECO:0000313" key="5">
    <source>
        <dbReference type="Proteomes" id="UP001150266"/>
    </source>
</evidence>
<evidence type="ECO:0000313" key="4">
    <source>
        <dbReference type="EMBL" id="KAJ4474851.1"/>
    </source>
</evidence>
<protein>
    <recommendedName>
        <fullName evidence="3">Nephrocystin 3-like N-terminal domain-containing protein</fullName>
    </recommendedName>
</protein>
<keyword evidence="2" id="KW-0812">Transmembrane</keyword>
<comment type="caution">
    <text evidence="4">The sequence shown here is derived from an EMBL/GenBank/DDBJ whole genome shotgun (WGS) entry which is preliminary data.</text>
</comment>
<dbReference type="InterPro" id="IPR056884">
    <property type="entry name" value="NPHP3-like_N"/>
</dbReference>
<proteinExistence type="predicted"/>
<accession>A0A9W9A5H9</accession>
<evidence type="ECO:0000256" key="2">
    <source>
        <dbReference type="SAM" id="Phobius"/>
    </source>
</evidence>
<evidence type="ECO:0000259" key="3">
    <source>
        <dbReference type="Pfam" id="PF24883"/>
    </source>
</evidence>
<organism evidence="4 5">
    <name type="scientific">Lentinula aciculospora</name>
    <dbReference type="NCBI Taxonomy" id="153920"/>
    <lineage>
        <taxon>Eukaryota</taxon>
        <taxon>Fungi</taxon>
        <taxon>Dikarya</taxon>
        <taxon>Basidiomycota</taxon>
        <taxon>Agaricomycotina</taxon>
        <taxon>Agaricomycetes</taxon>
        <taxon>Agaricomycetidae</taxon>
        <taxon>Agaricales</taxon>
        <taxon>Marasmiineae</taxon>
        <taxon>Omphalotaceae</taxon>
        <taxon>Lentinula</taxon>
    </lineage>
</organism>
<dbReference type="OrthoDB" id="7464126at2759"/>
<reference evidence="4" key="1">
    <citation type="submission" date="2022-08" db="EMBL/GenBank/DDBJ databases">
        <title>A Global Phylogenomic Analysis of the Shiitake Genus Lentinula.</title>
        <authorList>
            <consortium name="DOE Joint Genome Institute"/>
            <person name="Sierra-Patev S."/>
            <person name="Min B."/>
            <person name="Naranjo-Ortiz M."/>
            <person name="Looney B."/>
            <person name="Konkel Z."/>
            <person name="Slot J.C."/>
            <person name="Sakamoto Y."/>
            <person name="Steenwyk J.L."/>
            <person name="Rokas A."/>
            <person name="Carro J."/>
            <person name="Camarero S."/>
            <person name="Ferreira P."/>
            <person name="Molpeceres G."/>
            <person name="Ruiz-Duenas F.J."/>
            <person name="Serrano A."/>
            <person name="Henrissat B."/>
            <person name="Drula E."/>
            <person name="Hughes K.W."/>
            <person name="Mata J.L."/>
            <person name="Ishikawa N.K."/>
            <person name="Vargas-Isla R."/>
            <person name="Ushijima S."/>
            <person name="Smith C.A."/>
            <person name="Ahrendt S."/>
            <person name="Andreopoulos W."/>
            <person name="He G."/>
            <person name="Labutti K."/>
            <person name="Lipzen A."/>
            <person name="Ng V."/>
            <person name="Riley R."/>
            <person name="Sandor L."/>
            <person name="Barry K."/>
            <person name="Martinez A.T."/>
            <person name="Xiao Y."/>
            <person name="Gibbons J.G."/>
            <person name="Terashima K."/>
            <person name="Grigoriev I.V."/>
            <person name="Hibbett D.S."/>
        </authorList>
    </citation>
    <scope>NUCLEOTIDE SEQUENCE</scope>
    <source>
        <strain evidence="4">JLM2183</strain>
    </source>
</reference>
<keyword evidence="5" id="KW-1185">Reference proteome</keyword>
<keyword evidence="1" id="KW-0677">Repeat</keyword>
<name>A0A9W9A5H9_9AGAR</name>
<dbReference type="EMBL" id="JAOTPV010000015">
    <property type="protein sequence ID" value="KAJ4474851.1"/>
    <property type="molecule type" value="Genomic_DNA"/>
</dbReference>
<feature type="transmembrane region" description="Helical" evidence="2">
    <location>
        <begin position="97"/>
        <end position="113"/>
    </location>
</feature>
<keyword evidence="2" id="KW-1133">Transmembrane helix</keyword>
<sequence length="116" mass="13215">MINNSFTIYGGQFTAISSDEHTKILSWLNAPDCSHTYVAAASKKTAGTGQRIYDLAEYKKWKFQPSVLWIQGQVGTGKTVLTTTIIGDLCHVMKQSFYYYFLLLLFLFSFIYLPNH</sequence>
<dbReference type="Proteomes" id="UP001150266">
    <property type="component" value="Unassembled WGS sequence"/>
</dbReference>